<feature type="transmembrane region" description="Helical" evidence="9">
    <location>
        <begin position="607"/>
        <end position="628"/>
    </location>
</feature>
<dbReference type="Gene3D" id="3.40.50.300">
    <property type="entry name" value="P-loop containing nucleotide triphosphate hydrolases"/>
    <property type="match status" value="2"/>
</dbReference>
<evidence type="ECO:0000256" key="9">
    <source>
        <dbReference type="SAM" id="Phobius"/>
    </source>
</evidence>
<evidence type="ECO:0000256" key="5">
    <source>
        <dbReference type="ARBA" id="ARBA00022741"/>
    </source>
</evidence>
<dbReference type="Pfam" id="PF01061">
    <property type="entry name" value="ABC2_membrane"/>
    <property type="match status" value="2"/>
</dbReference>
<feature type="transmembrane region" description="Helical" evidence="9">
    <location>
        <begin position="1140"/>
        <end position="1164"/>
    </location>
</feature>
<dbReference type="InterPro" id="IPR034003">
    <property type="entry name" value="ABCG_PDR_2"/>
</dbReference>
<feature type="transmembrane region" description="Helical" evidence="9">
    <location>
        <begin position="1057"/>
        <end position="1075"/>
    </location>
</feature>
<feature type="transmembrane region" description="Helical" evidence="9">
    <location>
        <begin position="1200"/>
        <end position="1222"/>
    </location>
</feature>
<dbReference type="GO" id="GO:0016020">
    <property type="term" value="C:membrane"/>
    <property type="evidence" value="ECO:0007669"/>
    <property type="project" value="UniProtKB-SubCell"/>
</dbReference>
<dbReference type="InterPro" id="IPR017871">
    <property type="entry name" value="ABC_transporter-like_CS"/>
</dbReference>
<feature type="transmembrane region" description="Helical" evidence="9">
    <location>
        <begin position="1170"/>
        <end position="1188"/>
    </location>
</feature>
<evidence type="ECO:0000256" key="7">
    <source>
        <dbReference type="ARBA" id="ARBA00022989"/>
    </source>
</evidence>
<evidence type="ECO:0000256" key="8">
    <source>
        <dbReference type="ARBA" id="ARBA00023136"/>
    </source>
</evidence>
<dbReference type="Pfam" id="PF06422">
    <property type="entry name" value="PDR_CDR"/>
    <property type="match status" value="1"/>
</dbReference>
<dbReference type="CDD" id="cd03233">
    <property type="entry name" value="ABCG_PDR_domain1"/>
    <property type="match status" value="1"/>
</dbReference>
<dbReference type="SUPFAM" id="SSF52540">
    <property type="entry name" value="P-loop containing nucleoside triphosphate hydrolases"/>
    <property type="match status" value="2"/>
</dbReference>
<keyword evidence="7 9" id="KW-1133">Transmembrane helix</keyword>
<evidence type="ECO:0000256" key="6">
    <source>
        <dbReference type="ARBA" id="ARBA00022840"/>
    </source>
</evidence>
<dbReference type="PANTHER" id="PTHR19241">
    <property type="entry name" value="ATP-BINDING CASSETTE TRANSPORTER"/>
    <property type="match status" value="1"/>
</dbReference>
<proteinExistence type="inferred from homology"/>
<evidence type="ECO:0000259" key="10">
    <source>
        <dbReference type="PROSITE" id="PS50893"/>
    </source>
</evidence>
<keyword evidence="4 9" id="KW-0812">Transmembrane</keyword>
<feature type="transmembrane region" description="Helical" evidence="9">
    <location>
        <begin position="358"/>
        <end position="382"/>
    </location>
</feature>
<comment type="similarity">
    <text evidence="2">Belongs to the ABC transporter superfamily. ABCG family. PDR (TC 3.A.1.205) subfamily.</text>
</comment>
<dbReference type="SMART" id="SM00382">
    <property type="entry name" value="AAA"/>
    <property type="match status" value="2"/>
</dbReference>
<dbReference type="PROSITE" id="PS00211">
    <property type="entry name" value="ABC_TRANSPORTER_1"/>
    <property type="match status" value="1"/>
</dbReference>
<keyword evidence="3" id="KW-0813">Transport</keyword>
<evidence type="ECO:0000256" key="2">
    <source>
        <dbReference type="ARBA" id="ARBA00006012"/>
    </source>
</evidence>
<keyword evidence="8 9" id="KW-0472">Membrane</keyword>
<dbReference type="GO" id="GO:0005524">
    <property type="term" value="F:ATP binding"/>
    <property type="evidence" value="ECO:0007669"/>
    <property type="project" value="UniProtKB-KW"/>
</dbReference>
<feature type="transmembrane region" description="Helical" evidence="9">
    <location>
        <begin position="501"/>
        <end position="521"/>
    </location>
</feature>
<dbReference type="OrthoDB" id="245989at2759"/>
<comment type="caution">
    <text evidence="11">The sequence shown here is derived from an EMBL/GenBank/DDBJ whole genome shotgun (WGS) entry which is preliminary data.</text>
</comment>
<reference evidence="12" key="1">
    <citation type="journal article" date="2020" name="Stud. Mycol.">
        <title>101 Dothideomycetes genomes: A test case for predicting lifestyles and emergence of pathogens.</title>
        <authorList>
            <person name="Haridas S."/>
            <person name="Albert R."/>
            <person name="Binder M."/>
            <person name="Bloem J."/>
            <person name="LaButti K."/>
            <person name="Salamov A."/>
            <person name="Andreopoulos B."/>
            <person name="Baker S."/>
            <person name="Barry K."/>
            <person name="Bills G."/>
            <person name="Bluhm B."/>
            <person name="Cannon C."/>
            <person name="Castanera R."/>
            <person name="Culley D."/>
            <person name="Daum C."/>
            <person name="Ezra D."/>
            <person name="Gonzalez J."/>
            <person name="Henrissat B."/>
            <person name="Kuo A."/>
            <person name="Liang C."/>
            <person name="Lipzen A."/>
            <person name="Lutzoni F."/>
            <person name="Magnuson J."/>
            <person name="Mondo S."/>
            <person name="Nolan M."/>
            <person name="Ohm R."/>
            <person name="Pangilinan J."/>
            <person name="Park H.-J."/>
            <person name="Ramirez L."/>
            <person name="Alfaro M."/>
            <person name="Sun H."/>
            <person name="Tritt A."/>
            <person name="Yoshinaga Y."/>
            <person name="Zwiers L.-H."/>
            <person name="Turgeon B."/>
            <person name="Goodwin S."/>
            <person name="Spatafora J."/>
            <person name="Crous P."/>
            <person name="Grigoriev I."/>
        </authorList>
    </citation>
    <scope>NUCLEOTIDE SEQUENCE [LARGE SCALE GENOMIC DNA]</scope>
    <source>
        <strain evidence="12">CBS 304.66</strain>
    </source>
</reference>
<dbReference type="InterPro" id="IPR003593">
    <property type="entry name" value="AAA+_ATPase"/>
</dbReference>
<evidence type="ECO:0000313" key="11">
    <source>
        <dbReference type="EMBL" id="KAF2267150.1"/>
    </source>
</evidence>
<dbReference type="Pfam" id="PF00005">
    <property type="entry name" value="ABC_tran"/>
    <property type="match status" value="2"/>
</dbReference>
<feature type="domain" description="ABC transporter" evidence="10">
    <location>
        <begin position="2"/>
        <end position="248"/>
    </location>
</feature>
<feature type="transmembrane region" description="Helical" evidence="9">
    <location>
        <begin position="469"/>
        <end position="489"/>
    </location>
</feature>
<dbReference type="Pfam" id="PF19055">
    <property type="entry name" value="ABC2_membrane_7"/>
    <property type="match status" value="1"/>
</dbReference>
<dbReference type="InterPro" id="IPR027417">
    <property type="entry name" value="P-loop_NTPase"/>
</dbReference>
<keyword evidence="5" id="KW-0547">Nucleotide-binding</keyword>
<feature type="transmembrane region" description="Helical" evidence="9">
    <location>
        <begin position="1025"/>
        <end position="1045"/>
    </location>
</feature>
<dbReference type="PROSITE" id="PS50893">
    <property type="entry name" value="ABC_TRANSPORTER_2"/>
    <property type="match status" value="2"/>
</dbReference>
<gene>
    <name evidence="11" type="ORF">CC78DRAFT_512384</name>
</gene>
<feature type="transmembrane region" description="Helical" evidence="9">
    <location>
        <begin position="436"/>
        <end position="462"/>
    </location>
</feature>
<dbReference type="Proteomes" id="UP000800093">
    <property type="component" value="Unassembled WGS sequence"/>
</dbReference>
<feature type="transmembrane region" description="Helical" evidence="9">
    <location>
        <begin position="1095"/>
        <end position="1128"/>
    </location>
</feature>
<comment type="subcellular location">
    <subcellularLocation>
        <location evidence="1">Membrane</location>
        <topology evidence="1">Multi-pass membrane protein</topology>
    </subcellularLocation>
</comment>
<feature type="transmembrane region" description="Helical" evidence="9">
    <location>
        <begin position="1292"/>
        <end position="1312"/>
    </location>
</feature>
<feature type="transmembrane region" description="Helical" evidence="9">
    <location>
        <begin position="394"/>
        <end position="416"/>
    </location>
</feature>
<evidence type="ECO:0000313" key="12">
    <source>
        <dbReference type="Proteomes" id="UP000800093"/>
    </source>
</evidence>
<evidence type="ECO:0000256" key="4">
    <source>
        <dbReference type="ARBA" id="ARBA00022692"/>
    </source>
</evidence>
<dbReference type="InterPro" id="IPR034001">
    <property type="entry name" value="ABCG_PDR_1"/>
</dbReference>
<name>A0A9P4N2D9_9PLEO</name>
<evidence type="ECO:0000256" key="3">
    <source>
        <dbReference type="ARBA" id="ARBA00022448"/>
    </source>
</evidence>
<accession>A0A9P4N2D9</accession>
<dbReference type="EMBL" id="ML986593">
    <property type="protein sequence ID" value="KAF2267150.1"/>
    <property type="molecule type" value="Genomic_DNA"/>
</dbReference>
<dbReference type="InterPro" id="IPR043926">
    <property type="entry name" value="ABCG_dom"/>
</dbReference>
<sequence length="1331" mass="149150">MISLVRKAWVKPRQKTILRGIDGKLSPGEMLLVLGTPRSGCTTLLKVLAGQTDTYRKWDGSISYSGVPLKTMRENFGSMLAFNGENDNHFPYLTVSQTLEFAASTKTPHRRVNGITRRQYIKSAADILMAAFGLRHAKNTRVGNDFVRGVSGGERRRVSIAEMAACVTCWDNPTRGLDSSTSLDFAQALRVATNLTNNVSISALYQPGDSLANIYDKVLLLHEGRQIFFGRMQDAKSFFEDMGFKRGPRQTTAEFLVSVTDANARIVKDGFQARVPRSAEDFENCWRDSDYYHQLQYDLQAQGPMSESQLSMEISRFQSYRLSEKAFATRRSSPYSLNLAQQFHTALVRGLQRIRGEYAYFLAVTITMFIIPLMMGSMFYDIDPGTEGFFSKGGVIYFLVLFNILINFAEVAAQFAQRPIVEKHHSYAMYHPFVDALATMVAQYPLKMFNILSFTVIIYFLANLKRESGAFFLFVLFVYLSTLTMTTWFRLVAALANTVEVALAAAGLSMLPLAIYAGYIIPRPSMHPWFKWISYINPIYYTVESLMAVEFHGRKAACQTLIPSGPGFENVSVANQVCPVVGAKPGSPFVLGDDYIGIALDYHYSHVWRNLGISILFFGAFTAMYAAASELKKLSGSSSSYTIFRKSSRWGKGDSQEDVESGPSGSKTIIEASPAVGATFDLERHENTLCWKNINYDIDAKGTKLRLLSNIQGYVEPGKLTALMGASGAGKTTLLDVLAQRVSTGVVSGQVTINGAALDASFKRRTGYCQQQDVHMAEMTVREAFRFSALLRQPQEIPIAEKYAYVEKIISVLGMEDYTEAVIGIPGKGLSAEKRKRTTIGLELVARPSLLLFLDEPTSGLDSQSAWSIIKLLRQLSDAGQAILCTIHQPSATLLNQFDRLLLLTTGGKTVYFGDVGKDSETLIEYFAQYGAPTCEADANPAEYILDQVGAGATGHATLDWPSVWANSKERQELDSRIQQLESTRTRGTEQQTPLLSKSFATTWMHQYSIVQKRLFTQQWRSPTYISGKIFINVIGGLFLAFTFYKEDPSVQGLQNRMFSVFMVLLLCLILMILLQPRLVSLRELYDVREKYSNMYHWSVFVIASIIAEIPFNFIITNLGFICWFFPIGWWRDISDGRGAFMWFVFAVYQLYHTTFSQAIAIMAPNAETGAMMTMLFYTFILAFSGVLQPLRELVGFWHFAYYVSPFTWLVSAIMSTGTHAVPVQCSQEEINIFQPPEGMTCGKYAGTFANATGAVIYNPDATQNCQFCRFAVADAYLASVNMQYDERWRNLGFLCAYTVFNIFAFTLGFYLHSGPVSFRKVKTLFHRLKK</sequence>
<dbReference type="InterPro" id="IPR010929">
    <property type="entry name" value="PDR_CDR_ABC"/>
</dbReference>
<dbReference type="CDD" id="cd03232">
    <property type="entry name" value="ABCG_PDR_domain2"/>
    <property type="match status" value="1"/>
</dbReference>
<feature type="domain" description="ABC transporter" evidence="10">
    <location>
        <begin position="689"/>
        <end position="932"/>
    </location>
</feature>
<protein>
    <recommendedName>
        <fullName evidence="10">ABC transporter domain-containing protein</fullName>
    </recommendedName>
</protein>
<dbReference type="InterPro" id="IPR003439">
    <property type="entry name" value="ABC_transporter-like_ATP-bd"/>
</dbReference>
<dbReference type="GO" id="GO:0016887">
    <property type="term" value="F:ATP hydrolysis activity"/>
    <property type="evidence" value="ECO:0007669"/>
    <property type="project" value="InterPro"/>
</dbReference>
<organism evidence="11 12">
    <name type="scientific">Lojkania enalia</name>
    <dbReference type="NCBI Taxonomy" id="147567"/>
    <lineage>
        <taxon>Eukaryota</taxon>
        <taxon>Fungi</taxon>
        <taxon>Dikarya</taxon>
        <taxon>Ascomycota</taxon>
        <taxon>Pezizomycotina</taxon>
        <taxon>Dothideomycetes</taxon>
        <taxon>Pleosporomycetidae</taxon>
        <taxon>Pleosporales</taxon>
        <taxon>Pleosporales incertae sedis</taxon>
        <taxon>Lojkania</taxon>
    </lineage>
</organism>
<dbReference type="FunFam" id="3.40.50.300:FF:000054">
    <property type="entry name" value="ABC multidrug transporter atrF"/>
    <property type="match status" value="1"/>
</dbReference>
<evidence type="ECO:0000256" key="1">
    <source>
        <dbReference type="ARBA" id="ARBA00004141"/>
    </source>
</evidence>
<keyword evidence="6" id="KW-0067">ATP-binding</keyword>
<keyword evidence="12" id="KW-1185">Reference proteome</keyword>
<dbReference type="GO" id="GO:0140359">
    <property type="term" value="F:ABC-type transporter activity"/>
    <property type="evidence" value="ECO:0007669"/>
    <property type="project" value="InterPro"/>
</dbReference>
<dbReference type="InterPro" id="IPR013525">
    <property type="entry name" value="ABC2_TM"/>
</dbReference>